<dbReference type="InterPro" id="IPR036388">
    <property type="entry name" value="WH-like_DNA-bd_sf"/>
</dbReference>
<dbReference type="Proteomes" id="UP000277424">
    <property type="component" value="Unassembled WGS sequence"/>
</dbReference>
<dbReference type="SUPFAM" id="SSF46785">
    <property type="entry name" value="Winged helix' DNA-binding domain"/>
    <property type="match status" value="1"/>
</dbReference>
<dbReference type="OrthoDB" id="9789310at2"/>
<dbReference type="GO" id="GO:0003677">
    <property type="term" value="F:DNA binding"/>
    <property type="evidence" value="ECO:0007669"/>
    <property type="project" value="UniProtKB-KW"/>
</dbReference>
<sequence length="233" mass="25644">MMQQKRRLLRTGTTVDEMVRALADDIVKGLLPPGEKLDEPKMAERFGVSRTPVREALGQLCAMGLAKRRPNRGCVVATITDQRLTEMFEAMAELESACARLAAQRMTAGERRALSDLHQHSAELVRAGALEDYSAFNMQFHGLIYEGCHSGYLADLVSSTRSRLAPFRRAQFHVLGRLRKSWDEHEAIVTAILRGDAETAALAARSHVIVVSAASAGFVNDRNLSQPQDVSDA</sequence>
<dbReference type="InterPro" id="IPR011711">
    <property type="entry name" value="GntR_C"/>
</dbReference>
<gene>
    <name evidence="5" type="ORF">BCL74_3399</name>
</gene>
<dbReference type="AlphaFoldDB" id="A0A420WAW0"/>
<dbReference type="SMART" id="SM00345">
    <property type="entry name" value="HTH_GNTR"/>
    <property type="match status" value="1"/>
</dbReference>
<dbReference type="PANTHER" id="PTHR43537">
    <property type="entry name" value="TRANSCRIPTIONAL REGULATOR, GNTR FAMILY"/>
    <property type="match status" value="1"/>
</dbReference>
<dbReference type="Gene3D" id="1.20.120.530">
    <property type="entry name" value="GntR ligand-binding domain-like"/>
    <property type="match status" value="1"/>
</dbReference>
<protein>
    <submittedName>
        <fullName evidence="5">DNA-binding GntR family transcriptional regulator</fullName>
    </submittedName>
</protein>
<dbReference type="Pfam" id="PF07729">
    <property type="entry name" value="FCD"/>
    <property type="match status" value="1"/>
</dbReference>
<dbReference type="InterPro" id="IPR008920">
    <property type="entry name" value="TF_FadR/GntR_C"/>
</dbReference>
<organism evidence="5 6">
    <name type="scientific">Oceanibaculum indicum</name>
    <dbReference type="NCBI Taxonomy" id="526216"/>
    <lineage>
        <taxon>Bacteria</taxon>
        <taxon>Pseudomonadati</taxon>
        <taxon>Pseudomonadota</taxon>
        <taxon>Alphaproteobacteria</taxon>
        <taxon>Rhodospirillales</taxon>
        <taxon>Oceanibaculaceae</taxon>
        <taxon>Oceanibaculum</taxon>
    </lineage>
</organism>
<dbReference type="CDD" id="cd07377">
    <property type="entry name" value="WHTH_GntR"/>
    <property type="match status" value="1"/>
</dbReference>
<name>A0A420WAW0_9PROT</name>
<dbReference type="Gene3D" id="1.10.10.10">
    <property type="entry name" value="Winged helix-like DNA-binding domain superfamily/Winged helix DNA-binding domain"/>
    <property type="match status" value="1"/>
</dbReference>
<evidence type="ECO:0000259" key="4">
    <source>
        <dbReference type="PROSITE" id="PS50949"/>
    </source>
</evidence>
<evidence type="ECO:0000256" key="2">
    <source>
        <dbReference type="ARBA" id="ARBA00023125"/>
    </source>
</evidence>
<evidence type="ECO:0000313" key="5">
    <source>
        <dbReference type="EMBL" id="RKQ68080.1"/>
    </source>
</evidence>
<keyword evidence="3" id="KW-0804">Transcription</keyword>
<dbReference type="SUPFAM" id="SSF48008">
    <property type="entry name" value="GntR ligand-binding domain-like"/>
    <property type="match status" value="1"/>
</dbReference>
<dbReference type="GO" id="GO:0003700">
    <property type="term" value="F:DNA-binding transcription factor activity"/>
    <property type="evidence" value="ECO:0007669"/>
    <property type="project" value="InterPro"/>
</dbReference>
<evidence type="ECO:0000256" key="3">
    <source>
        <dbReference type="ARBA" id="ARBA00023163"/>
    </source>
</evidence>
<keyword evidence="1" id="KW-0805">Transcription regulation</keyword>
<keyword evidence="2 5" id="KW-0238">DNA-binding</keyword>
<dbReference type="InterPro" id="IPR036390">
    <property type="entry name" value="WH_DNA-bd_sf"/>
</dbReference>
<reference evidence="5 6" key="1">
    <citation type="submission" date="2018-10" db="EMBL/GenBank/DDBJ databases">
        <title>Comparative analysis of microorganisms from saline springs in Andes Mountain Range, Colombia.</title>
        <authorList>
            <person name="Rubin E."/>
        </authorList>
    </citation>
    <scope>NUCLEOTIDE SEQUENCE [LARGE SCALE GENOMIC DNA]</scope>
    <source>
        <strain evidence="5 6">USBA 36</strain>
    </source>
</reference>
<dbReference type="RefSeq" id="WP_121221834.1">
    <property type="nucleotide sequence ID" value="NZ_RBIG01000004.1"/>
</dbReference>
<dbReference type="Pfam" id="PF00392">
    <property type="entry name" value="GntR"/>
    <property type="match status" value="1"/>
</dbReference>
<feature type="domain" description="HTH gntR-type" evidence="4">
    <location>
        <begin position="12"/>
        <end position="79"/>
    </location>
</feature>
<dbReference type="InterPro" id="IPR000524">
    <property type="entry name" value="Tscrpt_reg_HTH_GntR"/>
</dbReference>
<dbReference type="SMART" id="SM00895">
    <property type="entry name" value="FCD"/>
    <property type="match status" value="1"/>
</dbReference>
<dbReference type="PANTHER" id="PTHR43537:SF49">
    <property type="entry name" value="TRANSCRIPTIONAL REGULATORY PROTEIN"/>
    <property type="match status" value="1"/>
</dbReference>
<comment type="caution">
    <text evidence="5">The sequence shown here is derived from an EMBL/GenBank/DDBJ whole genome shotgun (WGS) entry which is preliminary data.</text>
</comment>
<evidence type="ECO:0000313" key="6">
    <source>
        <dbReference type="Proteomes" id="UP000277424"/>
    </source>
</evidence>
<dbReference type="EMBL" id="RBIG01000004">
    <property type="protein sequence ID" value="RKQ68080.1"/>
    <property type="molecule type" value="Genomic_DNA"/>
</dbReference>
<dbReference type="PROSITE" id="PS50949">
    <property type="entry name" value="HTH_GNTR"/>
    <property type="match status" value="1"/>
</dbReference>
<accession>A0A420WAW0</accession>
<evidence type="ECO:0000256" key="1">
    <source>
        <dbReference type="ARBA" id="ARBA00023015"/>
    </source>
</evidence>
<proteinExistence type="predicted"/>